<protein>
    <submittedName>
        <fullName evidence="2">Uncharacterized protein</fullName>
    </submittedName>
</protein>
<comment type="caution">
    <text evidence="2">The sequence shown here is derived from an EMBL/GenBank/DDBJ whole genome shotgun (WGS) entry which is preliminary data.</text>
</comment>
<dbReference type="RefSeq" id="WP_225237950.1">
    <property type="nucleotide sequence ID" value="NZ_JAHYBX010000001.1"/>
</dbReference>
<sequence length="66" mass="7244">MKLRPTVSHLAGQFHRPLRFGRRWRGHELALRMVQLVLLVLLAGVGAKLIAEGVALAVNTIASMMA</sequence>
<gene>
    <name evidence="2" type="ORF">LE190_06695</name>
</gene>
<feature type="transmembrane region" description="Helical" evidence="1">
    <location>
        <begin position="29"/>
        <end position="51"/>
    </location>
</feature>
<evidence type="ECO:0000313" key="2">
    <source>
        <dbReference type="EMBL" id="MCA1855614.1"/>
    </source>
</evidence>
<organism evidence="2 3">
    <name type="scientific">Massilia hydrophila</name>
    <dbReference type="NCBI Taxonomy" id="3044279"/>
    <lineage>
        <taxon>Bacteria</taxon>
        <taxon>Pseudomonadati</taxon>
        <taxon>Pseudomonadota</taxon>
        <taxon>Betaproteobacteria</taxon>
        <taxon>Burkholderiales</taxon>
        <taxon>Oxalobacteraceae</taxon>
        <taxon>Telluria group</taxon>
        <taxon>Massilia</taxon>
    </lineage>
</organism>
<dbReference type="EMBL" id="JAHYBX010000001">
    <property type="protein sequence ID" value="MCA1855614.1"/>
    <property type="molecule type" value="Genomic_DNA"/>
</dbReference>
<evidence type="ECO:0000256" key="1">
    <source>
        <dbReference type="SAM" id="Phobius"/>
    </source>
</evidence>
<keyword evidence="1" id="KW-0472">Membrane</keyword>
<name>A0ABS7Y7G4_9BURK</name>
<keyword evidence="1" id="KW-1133">Transmembrane helix</keyword>
<accession>A0ABS7Y7G4</accession>
<reference evidence="2 3" key="1">
    <citation type="submission" date="2021-07" db="EMBL/GenBank/DDBJ databases">
        <title>Characterization of Violacein-producing bacteria and related species.</title>
        <authorList>
            <person name="Wilson H.S."/>
            <person name="De Leon M.E."/>
        </authorList>
    </citation>
    <scope>NUCLEOTIDE SEQUENCE [LARGE SCALE GENOMIC DNA]</scope>
    <source>
        <strain evidence="2 3">HSC-2F05</strain>
    </source>
</reference>
<keyword evidence="1" id="KW-0812">Transmembrane</keyword>
<keyword evidence="3" id="KW-1185">Reference proteome</keyword>
<dbReference type="Proteomes" id="UP001198602">
    <property type="component" value="Unassembled WGS sequence"/>
</dbReference>
<proteinExistence type="predicted"/>
<evidence type="ECO:0000313" key="3">
    <source>
        <dbReference type="Proteomes" id="UP001198602"/>
    </source>
</evidence>